<dbReference type="Pfam" id="PF00920">
    <property type="entry name" value="ILVD_EDD_N"/>
    <property type="match status" value="1"/>
</dbReference>
<comment type="cofactor">
    <cofactor evidence="1 15">
        <name>Mg(2+)</name>
        <dbReference type="ChEBI" id="CHEBI:18420"/>
    </cofactor>
</comment>
<dbReference type="InterPro" id="IPR056740">
    <property type="entry name" value="ILV_EDD_C"/>
</dbReference>
<comment type="similarity">
    <text evidence="2 15">Belongs to the IlvD/Edd family.</text>
</comment>
<evidence type="ECO:0000256" key="5">
    <source>
        <dbReference type="ARBA" id="ARBA00022723"/>
    </source>
</evidence>
<reference evidence="18 19" key="1">
    <citation type="submission" date="2018-06" db="EMBL/GenBank/DDBJ databases">
        <authorList>
            <consortium name="Pathogen Informatics"/>
            <person name="Doyle S."/>
        </authorList>
    </citation>
    <scope>NUCLEOTIDE SEQUENCE [LARGE SCALE GENOMIC DNA]</scope>
    <source>
        <strain evidence="18 19">NCTC11645</strain>
    </source>
</reference>
<keyword evidence="3 15" id="KW-0028">Amino-acid biosynthesis</keyword>
<feature type="binding site" description="via carbamate group" evidence="15">
    <location>
        <position position="124"/>
    </location>
    <ligand>
        <name>Mg(2+)</name>
        <dbReference type="ChEBI" id="CHEBI:18420"/>
    </ligand>
</feature>
<dbReference type="UniPathway" id="UPA00049">
    <property type="reaction ID" value="UER00061"/>
</dbReference>
<organism evidence="18 19">
    <name type="scientific">Grimontia hollisae</name>
    <name type="common">Vibrio hollisae</name>
    <dbReference type="NCBI Taxonomy" id="673"/>
    <lineage>
        <taxon>Bacteria</taxon>
        <taxon>Pseudomonadati</taxon>
        <taxon>Pseudomonadota</taxon>
        <taxon>Gammaproteobacteria</taxon>
        <taxon>Vibrionales</taxon>
        <taxon>Vibrionaceae</taxon>
        <taxon>Grimontia</taxon>
    </lineage>
</organism>
<dbReference type="NCBIfam" id="NF009103">
    <property type="entry name" value="PRK12448.1"/>
    <property type="match status" value="1"/>
</dbReference>
<keyword evidence="4 15" id="KW-0001">2Fe-2S</keyword>
<keyword evidence="8 15" id="KW-0411">Iron-sulfur</keyword>
<feature type="binding site" evidence="15">
    <location>
        <position position="123"/>
    </location>
    <ligand>
        <name>Mg(2+)</name>
        <dbReference type="ChEBI" id="CHEBI:18420"/>
    </ligand>
</feature>
<dbReference type="GO" id="GO:0000287">
    <property type="term" value="F:magnesium ion binding"/>
    <property type="evidence" value="ECO:0007669"/>
    <property type="project" value="UniProtKB-UniRule"/>
</dbReference>
<dbReference type="PANTHER" id="PTHR43661">
    <property type="entry name" value="D-XYLONATE DEHYDRATASE"/>
    <property type="match status" value="1"/>
</dbReference>
<dbReference type="EC" id="4.2.1.9" evidence="14 15"/>
<dbReference type="UniPathway" id="UPA00047">
    <property type="reaction ID" value="UER00057"/>
</dbReference>
<sequence length="613" mass="65272">MPKYRSATTTHGRNMAGARALWRATGVKDEDFGKPIIAVVNSFTQFVPGHVHLKDLGQLVAKEIEAAGGIAKEFNTIAVDDGIAMGHGGMLYSLPSRELIADSVEYMVNAHCADAMVCISNCDKITPGMLMASMRINIPTIFVSGGPMEAGTTKLSDQILKLDLVDAMIQGADPNVSDEQSEQIERSACPTCGSCSGMFTANSMNCLTEALGLSQPGNGSMLATHADRKQLFITAGQRIVELTKRYYEQDDASTLPRNIASKAALENAMALDIAMGGSTNTILHLLAAAQEGEIDFDMSDIDRLSRQVPHLCKVAPSTQKYHMEDVHRAGGVMGILGELDRAGLLKTDVPNILGETLADTLAKYDIAVTDSEEVKTFFRAGPAGIRTTKAFSQDCRWESLDDDRAEGCIRTKEHAYSQDGGLAVLTGNIAVDGCIVKTAGVEKENLTFCGPAHVFESQEDAVNGILGGAVKAGEVVVIRYEGPKGGPGMQEMLYPTTYLKSMGLGKACALITDGRFSGGTSGLSIGHVSPEAASGGTIGLVKQGDIIAIDIPNRSIVLEVDESELAARRVEQNDKGWKPASRQRQVSFALKAYASMATSADKGAVRDKSKLEE</sequence>
<dbReference type="Pfam" id="PF24877">
    <property type="entry name" value="ILV_EDD_C"/>
    <property type="match status" value="1"/>
</dbReference>
<dbReference type="InterPro" id="IPR004404">
    <property type="entry name" value="DihydroxyA_deHydtase"/>
</dbReference>
<evidence type="ECO:0000256" key="7">
    <source>
        <dbReference type="ARBA" id="ARBA00023004"/>
    </source>
</evidence>
<dbReference type="EMBL" id="UGHD01000002">
    <property type="protein sequence ID" value="STO58555.1"/>
    <property type="molecule type" value="Genomic_DNA"/>
</dbReference>
<keyword evidence="9 15" id="KW-0456">Lyase</keyword>
<keyword evidence="10 15" id="KW-0100">Branched-chain amino acid biosynthesis</keyword>
<dbReference type="GO" id="GO:0005829">
    <property type="term" value="C:cytosol"/>
    <property type="evidence" value="ECO:0007669"/>
    <property type="project" value="TreeGrafter"/>
</dbReference>
<feature type="active site" description="Proton acceptor" evidence="15">
    <location>
        <position position="517"/>
    </location>
</feature>
<evidence type="ECO:0000259" key="17">
    <source>
        <dbReference type="Pfam" id="PF24877"/>
    </source>
</evidence>
<gene>
    <name evidence="18" type="primary">ilvD_2</name>
    <name evidence="15" type="synonym">ilvD</name>
    <name evidence="18" type="ORF">NCTC11645_03005</name>
</gene>
<evidence type="ECO:0000256" key="9">
    <source>
        <dbReference type="ARBA" id="ARBA00023239"/>
    </source>
</evidence>
<keyword evidence="7 15" id="KW-0408">Iron</keyword>
<dbReference type="NCBIfam" id="TIGR00110">
    <property type="entry name" value="ilvD"/>
    <property type="match status" value="1"/>
</dbReference>
<evidence type="ECO:0000256" key="3">
    <source>
        <dbReference type="ARBA" id="ARBA00022605"/>
    </source>
</evidence>
<dbReference type="STRING" id="673.AL542_09765"/>
<evidence type="ECO:0000256" key="1">
    <source>
        <dbReference type="ARBA" id="ARBA00001946"/>
    </source>
</evidence>
<evidence type="ECO:0000259" key="16">
    <source>
        <dbReference type="Pfam" id="PF00920"/>
    </source>
</evidence>
<feature type="modified residue" description="N6-carboxylysine" evidence="15">
    <location>
        <position position="124"/>
    </location>
</feature>
<comment type="subunit">
    <text evidence="15">Homodimer.</text>
</comment>
<dbReference type="InterPro" id="IPR000581">
    <property type="entry name" value="ILV_EDD_N"/>
</dbReference>
<accession>A0A377HS68</accession>
<comment type="function">
    <text evidence="15">Functions in the biosynthesis of branched-chain amino acids. Catalyzes the dehydration of (2R,3R)-2,3-dihydroxy-3-methylpentanoate (2,3-dihydroxy-3-methylvalerate) into 2-oxo-3-methylpentanoate (2-oxo-3-methylvalerate) and of (2R)-2,3-dihydroxy-3-methylbutanoate (2,3-dihydroxyisovalerate) into 2-oxo-3-methylbutanoate (2-oxoisovalerate), the penultimate precursor to L-isoleucine and L-valine, respectively.</text>
</comment>
<dbReference type="PROSITE" id="PS00886">
    <property type="entry name" value="ILVD_EDD_1"/>
    <property type="match status" value="1"/>
</dbReference>
<keyword evidence="6 15" id="KW-0460">Magnesium</keyword>
<dbReference type="SUPFAM" id="SSF143975">
    <property type="entry name" value="IlvD/EDD N-terminal domain-like"/>
    <property type="match status" value="1"/>
</dbReference>
<comment type="pathway">
    <text evidence="12 15">Amino-acid biosynthesis; L-valine biosynthesis; L-valine from pyruvate: step 3/4.</text>
</comment>
<evidence type="ECO:0000256" key="12">
    <source>
        <dbReference type="ARBA" id="ARBA00029436"/>
    </source>
</evidence>
<evidence type="ECO:0000256" key="4">
    <source>
        <dbReference type="ARBA" id="ARBA00022714"/>
    </source>
</evidence>
<dbReference type="InterPro" id="IPR042096">
    <property type="entry name" value="Dihydro-acid_dehy_C"/>
</dbReference>
<comment type="cofactor">
    <cofactor evidence="15">
        <name>[2Fe-2S] cluster</name>
        <dbReference type="ChEBI" id="CHEBI:190135"/>
    </cofactor>
    <text evidence="15">Binds 1 [2Fe-2S] cluster per subunit. This cluster acts as a Lewis acid cofactor.</text>
</comment>
<evidence type="ECO:0000256" key="11">
    <source>
        <dbReference type="ARBA" id="ARBA00029304"/>
    </source>
</evidence>
<comment type="catalytic activity">
    <reaction evidence="11">
        <text>(2R)-2,3-dihydroxy-3-methylbutanoate = 3-methyl-2-oxobutanoate + H2O</text>
        <dbReference type="Rhea" id="RHEA:24809"/>
        <dbReference type="ChEBI" id="CHEBI:11851"/>
        <dbReference type="ChEBI" id="CHEBI:15377"/>
        <dbReference type="ChEBI" id="CHEBI:49072"/>
        <dbReference type="EC" id="4.2.1.9"/>
    </reaction>
    <physiologicalReaction direction="left-to-right" evidence="11">
        <dbReference type="Rhea" id="RHEA:24810"/>
    </physiologicalReaction>
</comment>
<evidence type="ECO:0000256" key="8">
    <source>
        <dbReference type="ARBA" id="ARBA00023014"/>
    </source>
</evidence>
<evidence type="ECO:0000313" key="18">
    <source>
        <dbReference type="EMBL" id="STO58555.1"/>
    </source>
</evidence>
<dbReference type="AlphaFoldDB" id="A0A377HS68"/>
<dbReference type="GO" id="GO:0009099">
    <property type="term" value="P:L-valine biosynthetic process"/>
    <property type="evidence" value="ECO:0007669"/>
    <property type="project" value="UniProtKB-UniRule"/>
</dbReference>
<dbReference type="InterPro" id="IPR037237">
    <property type="entry name" value="IlvD/EDD_N"/>
</dbReference>
<dbReference type="Proteomes" id="UP000254512">
    <property type="component" value="Unassembled WGS sequence"/>
</dbReference>
<comment type="pathway">
    <text evidence="13 15">Amino-acid biosynthesis; L-isoleucine biosynthesis; L-isoleucine from 2-oxobutanoate: step 3/4.</text>
</comment>
<proteinExistence type="inferred from homology"/>
<dbReference type="GO" id="GO:0051537">
    <property type="term" value="F:2 iron, 2 sulfur cluster binding"/>
    <property type="evidence" value="ECO:0007669"/>
    <property type="project" value="UniProtKB-UniRule"/>
</dbReference>
<protein>
    <recommendedName>
        <fullName evidence="14 15">Dihydroxy-acid dehydratase</fullName>
        <shortName evidence="15">DAD</shortName>
        <ecNumber evidence="14 15">4.2.1.9</ecNumber>
    </recommendedName>
</protein>
<evidence type="ECO:0000256" key="6">
    <source>
        <dbReference type="ARBA" id="ARBA00022842"/>
    </source>
</evidence>
<dbReference type="HAMAP" id="MF_00012">
    <property type="entry name" value="IlvD"/>
    <property type="match status" value="1"/>
</dbReference>
<feature type="binding site" evidence="15">
    <location>
        <position position="81"/>
    </location>
    <ligand>
        <name>Mg(2+)</name>
        <dbReference type="ChEBI" id="CHEBI:18420"/>
    </ligand>
</feature>
<comment type="catalytic activity">
    <reaction evidence="15">
        <text>(2R,3R)-2,3-dihydroxy-3-methylpentanoate = (S)-3-methyl-2-oxopentanoate + H2O</text>
        <dbReference type="Rhea" id="RHEA:27694"/>
        <dbReference type="ChEBI" id="CHEBI:15377"/>
        <dbReference type="ChEBI" id="CHEBI:35146"/>
        <dbReference type="ChEBI" id="CHEBI:49258"/>
        <dbReference type="EC" id="4.2.1.9"/>
    </reaction>
</comment>
<name>A0A377HS68_GRIHO</name>
<evidence type="ECO:0000256" key="13">
    <source>
        <dbReference type="ARBA" id="ARBA00029437"/>
    </source>
</evidence>
<dbReference type="GO" id="GO:0004160">
    <property type="term" value="F:dihydroxy-acid dehydratase activity"/>
    <property type="evidence" value="ECO:0007669"/>
    <property type="project" value="UniProtKB-UniRule"/>
</dbReference>
<dbReference type="RefSeq" id="WP_115660088.1">
    <property type="nucleotide sequence ID" value="NZ_UGHD01000002.1"/>
</dbReference>
<feature type="domain" description="Dihydroxy-acid/6-phosphogluconate dehydratase N-terminal" evidence="16">
    <location>
        <begin position="34"/>
        <end position="359"/>
    </location>
</feature>
<evidence type="ECO:0000256" key="15">
    <source>
        <dbReference type="HAMAP-Rule" id="MF_00012"/>
    </source>
</evidence>
<dbReference type="SUPFAM" id="SSF52016">
    <property type="entry name" value="LeuD/IlvD-like"/>
    <property type="match status" value="1"/>
</dbReference>
<evidence type="ECO:0000256" key="14">
    <source>
        <dbReference type="ARBA" id="ARBA00029490"/>
    </source>
</evidence>
<comment type="caution">
    <text evidence="15">Lacks conserved residue(s) required for the propagation of feature annotation.</text>
</comment>
<dbReference type="PROSITE" id="PS00887">
    <property type="entry name" value="ILVD_EDD_2"/>
    <property type="match status" value="1"/>
</dbReference>
<dbReference type="PANTHER" id="PTHR43661:SF3">
    <property type="entry name" value="D-XYLONATE DEHYDRATASE YAGF-RELATED"/>
    <property type="match status" value="1"/>
</dbReference>
<evidence type="ECO:0000256" key="2">
    <source>
        <dbReference type="ARBA" id="ARBA00006486"/>
    </source>
</evidence>
<keyword evidence="5 15" id="KW-0479">Metal-binding</keyword>
<dbReference type="FunFam" id="3.50.30.80:FF:000001">
    <property type="entry name" value="Dihydroxy-acid dehydratase"/>
    <property type="match status" value="1"/>
</dbReference>
<feature type="domain" description="Dihydroxy-acid/6-phosphogluconate dehydratase C-terminal" evidence="17">
    <location>
        <begin position="408"/>
        <end position="604"/>
    </location>
</feature>
<dbReference type="InterPro" id="IPR020558">
    <property type="entry name" value="DiOHA_6PGluconate_deHydtase_CS"/>
</dbReference>
<dbReference type="GO" id="GO:0009097">
    <property type="term" value="P:isoleucine biosynthetic process"/>
    <property type="evidence" value="ECO:0007669"/>
    <property type="project" value="UniProtKB-UniRule"/>
</dbReference>
<feature type="binding site" evidence="15">
    <location>
        <position position="491"/>
    </location>
    <ligand>
        <name>Mg(2+)</name>
        <dbReference type="ChEBI" id="CHEBI:18420"/>
    </ligand>
</feature>
<evidence type="ECO:0000313" key="19">
    <source>
        <dbReference type="Proteomes" id="UP000254512"/>
    </source>
</evidence>
<evidence type="ECO:0000256" key="10">
    <source>
        <dbReference type="ARBA" id="ARBA00023304"/>
    </source>
</evidence>
<dbReference type="Gene3D" id="3.50.30.80">
    <property type="entry name" value="IlvD/EDD C-terminal domain-like"/>
    <property type="match status" value="1"/>
</dbReference>